<dbReference type="STRING" id="35608.A0A2U1PJN0"/>
<accession>A0A2U1PJN0</accession>
<protein>
    <submittedName>
        <fullName evidence="3">Protein FAR1-RELATED SEQUENCE 5</fullName>
    </submittedName>
</protein>
<dbReference type="OrthoDB" id="1894539at2759"/>
<feature type="domain" description="FAR1" evidence="2">
    <location>
        <begin position="14"/>
        <end position="101"/>
    </location>
</feature>
<dbReference type="EMBL" id="PKPP01001067">
    <property type="protein sequence ID" value="PWA85964.1"/>
    <property type="molecule type" value="Genomic_DNA"/>
</dbReference>
<proteinExistence type="predicted"/>
<evidence type="ECO:0000256" key="1">
    <source>
        <dbReference type="SAM" id="MobiDB-lite"/>
    </source>
</evidence>
<evidence type="ECO:0000259" key="2">
    <source>
        <dbReference type="Pfam" id="PF03101"/>
    </source>
</evidence>
<keyword evidence="4" id="KW-1185">Reference proteome</keyword>
<dbReference type="Pfam" id="PF03101">
    <property type="entry name" value="FAR1"/>
    <property type="match status" value="1"/>
</dbReference>
<feature type="region of interest" description="Disordered" evidence="1">
    <location>
        <begin position="221"/>
        <end position="247"/>
    </location>
</feature>
<evidence type="ECO:0000313" key="4">
    <source>
        <dbReference type="Proteomes" id="UP000245207"/>
    </source>
</evidence>
<dbReference type="Proteomes" id="UP000245207">
    <property type="component" value="Unassembled WGS sequence"/>
</dbReference>
<dbReference type="InterPro" id="IPR004330">
    <property type="entry name" value="FAR1_DNA_bnd_dom"/>
</dbReference>
<sequence length="353" mass="40379">MGMEFDTVDDAWHFWINYGMRMGFDVRRQWFNKNKNDGTITSMRFVCNKEGVRRNDKRDILTQCPRAETRTNCLCRMGILFNKQVKKYMVHDFVLEHNHLLHIPETVHMMSSQRKISEVQAMEIDLADDSGIKTKASYELMSRRGGGKETVGYTLTNQKNYLRRRRQRELKYGKAGGLLRSLSPKLVKLASRASESQEACELVERLIGELTTQVESICLTQNRGDGDDSKVKESLSKNKDSNGKLPVGVKGLKKKVGKEGRPRMKSWLSNKDASDSVANVIFEKVKGYFNCHPQGMMNNSNSCYPPIDNNELYHQELHHNGSFHLLQASNLSYSDFVMESGSQLLNSHWGQAK</sequence>
<organism evidence="3 4">
    <name type="scientific">Artemisia annua</name>
    <name type="common">Sweet wormwood</name>
    <dbReference type="NCBI Taxonomy" id="35608"/>
    <lineage>
        <taxon>Eukaryota</taxon>
        <taxon>Viridiplantae</taxon>
        <taxon>Streptophyta</taxon>
        <taxon>Embryophyta</taxon>
        <taxon>Tracheophyta</taxon>
        <taxon>Spermatophyta</taxon>
        <taxon>Magnoliopsida</taxon>
        <taxon>eudicotyledons</taxon>
        <taxon>Gunneridae</taxon>
        <taxon>Pentapetalae</taxon>
        <taxon>asterids</taxon>
        <taxon>campanulids</taxon>
        <taxon>Asterales</taxon>
        <taxon>Asteraceae</taxon>
        <taxon>Asteroideae</taxon>
        <taxon>Anthemideae</taxon>
        <taxon>Artemisiinae</taxon>
        <taxon>Artemisia</taxon>
    </lineage>
</organism>
<feature type="compositionally biased region" description="Basic and acidic residues" evidence="1">
    <location>
        <begin position="224"/>
        <end position="242"/>
    </location>
</feature>
<name>A0A2U1PJN0_ARTAN</name>
<reference evidence="3 4" key="1">
    <citation type="journal article" date="2018" name="Mol. Plant">
        <title>The genome of Artemisia annua provides insight into the evolution of Asteraceae family and artemisinin biosynthesis.</title>
        <authorList>
            <person name="Shen Q."/>
            <person name="Zhang L."/>
            <person name="Liao Z."/>
            <person name="Wang S."/>
            <person name="Yan T."/>
            <person name="Shi P."/>
            <person name="Liu M."/>
            <person name="Fu X."/>
            <person name="Pan Q."/>
            <person name="Wang Y."/>
            <person name="Lv Z."/>
            <person name="Lu X."/>
            <person name="Zhang F."/>
            <person name="Jiang W."/>
            <person name="Ma Y."/>
            <person name="Chen M."/>
            <person name="Hao X."/>
            <person name="Li L."/>
            <person name="Tang Y."/>
            <person name="Lv G."/>
            <person name="Zhou Y."/>
            <person name="Sun X."/>
            <person name="Brodelius P.E."/>
            <person name="Rose J.K.C."/>
            <person name="Tang K."/>
        </authorList>
    </citation>
    <scope>NUCLEOTIDE SEQUENCE [LARGE SCALE GENOMIC DNA]</scope>
    <source>
        <strain evidence="4">cv. Huhao1</strain>
        <tissue evidence="3">Leaf</tissue>
    </source>
</reference>
<dbReference type="PANTHER" id="PTHR47718:SF2">
    <property type="entry name" value="PROTEIN FAR1-RELATED SEQUENCE 5-LIKE"/>
    <property type="match status" value="1"/>
</dbReference>
<dbReference type="AlphaFoldDB" id="A0A2U1PJN0"/>
<evidence type="ECO:0000313" key="3">
    <source>
        <dbReference type="EMBL" id="PWA85964.1"/>
    </source>
</evidence>
<dbReference type="PANTHER" id="PTHR47718">
    <property type="entry name" value="OS01G0519700 PROTEIN"/>
    <property type="match status" value="1"/>
</dbReference>
<comment type="caution">
    <text evidence="3">The sequence shown here is derived from an EMBL/GenBank/DDBJ whole genome shotgun (WGS) entry which is preliminary data.</text>
</comment>
<gene>
    <name evidence="3" type="ORF">CTI12_AA144530</name>
</gene>